<proteinExistence type="predicted"/>
<dbReference type="Proteomes" id="UP000518752">
    <property type="component" value="Unassembled WGS sequence"/>
</dbReference>
<evidence type="ECO:0000313" key="2">
    <source>
        <dbReference type="Proteomes" id="UP000518752"/>
    </source>
</evidence>
<evidence type="ECO:0008006" key="3">
    <source>
        <dbReference type="Google" id="ProtNLM"/>
    </source>
</evidence>
<organism evidence="1 2">
    <name type="scientific">Collybiopsis confluens</name>
    <dbReference type="NCBI Taxonomy" id="2823264"/>
    <lineage>
        <taxon>Eukaryota</taxon>
        <taxon>Fungi</taxon>
        <taxon>Dikarya</taxon>
        <taxon>Basidiomycota</taxon>
        <taxon>Agaricomycotina</taxon>
        <taxon>Agaricomycetes</taxon>
        <taxon>Agaricomycetidae</taxon>
        <taxon>Agaricales</taxon>
        <taxon>Marasmiineae</taxon>
        <taxon>Omphalotaceae</taxon>
        <taxon>Collybiopsis</taxon>
    </lineage>
</organism>
<gene>
    <name evidence="1" type="ORF">D9757_007289</name>
</gene>
<reference evidence="1 2" key="1">
    <citation type="journal article" date="2020" name="ISME J.">
        <title>Uncovering the hidden diversity of litter-decomposition mechanisms in mushroom-forming fungi.</title>
        <authorList>
            <person name="Floudas D."/>
            <person name="Bentzer J."/>
            <person name="Ahren D."/>
            <person name="Johansson T."/>
            <person name="Persson P."/>
            <person name="Tunlid A."/>
        </authorList>
    </citation>
    <scope>NUCLEOTIDE SEQUENCE [LARGE SCALE GENOMIC DNA]</scope>
    <source>
        <strain evidence="1 2">CBS 406.79</strain>
    </source>
</reference>
<dbReference type="EMBL" id="JAACJN010000050">
    <property type="protein sequence ID" value="KAF5382842.1"/>
    <property type="molecule type" value="Genomic_DNA"/>
</dbReference>
<protein>
    <recommendedName>
        <fullName evidence="3">F-box domain-containing protein</fullName>
    </recommendedName>
</protein>
<dbReference type="OrthoDB" id="2823598at2759"/>
<comment type="caution">
    <text evidence="1">The sequence shown here is derived from an EMBL/GenBank/DDBJ whole genome shotgun (WGS) entry which is preliminary data.</text>
</comment>
<evidence type="ECO:0000313" key="1">
    <source>
        <dbReference type="EMBL" id="KAF5382842.1"/>
    </source>
</evidence>
<sequence>MHPGDDRCFEACPLATVPDVPLSSNSDHPGLIHRSPAAPVWKIPNETLGEILEWACCDYSVINSRYHKDVQRTFPQFQLGAVCQLWRSVLRKLPDCWAKLTVAFAKNNMPRADLLHLFLDLSKQ</sequence>
<keyword evidence="2" id="KW-1185">Reference proteome</keyword>
<accession>A0A8H5HGB4</accession>
<name>A0A8H5HGB4_9AGAR</name>
<dbReference type="AlphaFoldDB" id="A0A8H5HGB4"/>